<organism evidence="1 2">
    <name type="scientific">Ananas comosus</name>
    <name type="common">Pineapple</name>
    <name type="synonym">Ananas ananas</name>
    <dbReference type="NCBI Taxonomy" id="4615"/>
    <lineage>
        <taxon>Eukaryota</taxon>
        <taxon>Viridiplantae</taxon>
        <taxon>Streptophyta</taxon>
        <taxon>Embryophyta</taxon>
        <taxon>Tracheophyta</taxon>
        <taxon>Spermatophyta</taxon>
        <taxon>Magnoliopsida</taxon>
        <taxon>Liliopsida</taxon>
        <taxon>Poales</taxon>
        <taxon>Bromeliaceae</taxon>
        <taxon>Bromelioideae</taxon>
        <taxon>Ananas</taxon>
    </lineage>
</organism>
<dbReference type="AlphaFoldDB" id="A0A199UMZ4"/>
<evidence type="ECO:0000313" key="1">
    <source>
        <dbReference type="EMBL" id="OAY66031.1"/>
    </source>
</evidence>
<gene>
    <name evidence="1" type="ORF">ACMD2_09860</name>
</gene>
<sequence length="141" mass="15900">MSLLRLYWPDMETSGAVYPEFSSDAYRSHFSRGGLRLIGAAGGNAELSSMETLCPHHLYQNFHHHHFPRRLMGCYHYWSSDPGLLFDPAEEAYMVEVEAQGQSSRNYHRLGSSLQSIQTRQGAEALREVTGERIKGEVPAA</sequence>
<accession>A0A199UMZ4</accession>
<name>A0A199UMZ4_ANACO</name>
<dbReference type="Proteomes" id="UP000092600">
    <property type="component" value="Unassembled WGS sequence"/>
</dbReference>
<reference evidence="1 2" key="1">
    <citation type="journal article" date="2016" name="DNA Res.">
        <title>The draft genome of MD-2 pineapple using hybrid error correction of long reads.</title>
        <authorList>
            <person name="Redwan R.M."/>
            <person name="Saidin A."/>
            <person name="Kumar S.V."/>
        </authorList>
    </citation>
    <scope>NUCLEOTIDE SEQUENCE [LARGE SCALE GENOMIC DNA]</scope>
    <source>
        <strain evidence="2">cv. MD2</strain>
        <tissue evidence="1">Leaf</tissue>
    </source>
</reference>
<evidence type="ECO:0000313" key="2">
    <source>
        <dbReference type="Proteomes" id="UP000092600"/>
    </source>
</evidence>
<comment type="caution">
    <text evidence="1">The sequence shown here is derived from an EMBL/GenBank/DDBJ whole genome shotgun (WGS) entry which is preliminary data.</text>
</comment>
<dbReference type="EMBL" id="LSRQ01006553">
    <property type="protein sequence ID" value="OAY66031.1"/>
    <property type="molecule type" value="Genomic_DNA"/>
</dbReference>
<proteinExistence type="predicted"/>
<protein>
    <submittedName>
        <fullName evidence="1">Uncharacterized protein</fullName>
    </submittedName>
</protein>